<keyword evidence="13 22" id="KW-0472">Membrane</keyword>
<feature type="binding site" evidence="19">
    <location>
        <position position="476"/>
    </location>
    <ligand>
        <name>hydrogencarbonate</name>
        <dbReference type="ChEBI" id="CHEBI:17544"/>
        <label>1</label>
    </ligand>
</feature>
<accession>A0A8K9XLM5</accession>
<feature type="disulfide bond" evidence="21">
    <location>
        <begin position="173"/>
        <end position="188"/>
    </location>
</feature>
<evidence type="ECO:0000256" key="8">
    <source>
        <dbReference type="ARBA" id="ARBA00022729"/>
    </source>
</evidence>
<evidence type="ECO:0000256" key="16">
    <source>
        <dbReference type="ARBA" id="ARBA00023288"/>
    </source>
</evidence>
<evidence type="ECO:0000256" key="11">
    <source>
        <dbReference type="ARBA" id="ARBA00023004"/>
    </source>
</evidence>
<evidence type="ECO:0000256" key="14">
    <source>
        <dbReference type="ARBA" id="ARBA00023157"/>
    </source>
</evidence>
<evidence type="ECO:0000256" key="20">
    <source>
        <dbReference type="PIRSR" id="PIRSR002549-3"/>
    </source>
</evidence>
<reference evidence="25" key="1">
    <citation type="submission" date="2020-07" db="EMBL/GenBank/DDBJ databases">
        <title>A long reads based de novo assembly of the rainbow trout Arlee double haploid line genome.</title>
        <authorList>
            <person name="Gao G."/>
            <person name="Palti Y."/>
        </authorList>
    </citation>
    <scope>NUCLEOTIDE SEQUENCE [LARGE SCALE GENOMIC DNA]</scope>
</reference>
<dbReference type="PIRSF" id="PIRSF002549">
    <property type="entry name" value="Transferrin"/>
    <property type="match status" value="1"/>
</dbReference>
<reference evidence="25" key="3">
    <citation type="submission" date="2025-09" db="UniProtKB">
        <authorList>
            <consortium name="Ensembl"/>
        </authorList>
    </citation>
    <scope>IDENTIFICATION</scope>
</reference>
<evidence type="ECO:0000256" key="4">
    <source>
        <dbReference type="ARBA" id="ARBA00022475"/>
    </source>
</evidence>
<feature type="binding site" evidence="20">
    <location>
        <position position="412"/>
    </location>
    <ligand>
        <name>Fe(3+)</name>
        <dbReference type="ChEBI" id="CHEBI:29034"/>
        <label>1</label>
    </ligand>
</feature>
<dbReference type="Gene3D" id="3.40.190.10">
    <property type="entry name" value="Periplasmic binding protein-like II"/>
    <property type="match status" value="4"/>
</dbReference>
<feature type="disulfide bond" evidence="21">
    <location>
        <begin position="593"/>
        <end position="607"/>
    </location>
</feature>
<dbReference type="PROSITE" id="PS00206">
    <property type="entry name" value="TRANSFERRIN_LIKE_2"/>
    <property type="match status" value="2"/>
</dbReference>
<dbReference type="GeneTree" id="ENSGT00940000159265"/>
<feature type="disulfide bond" evidence="21">
    <location>
        <begin position="185"/>
        <end position="198"/>
    </location>
</feature>
<dbReference type="Pfam" id="PF00405">
    <property type="entry name" value="Transferrin"/>
    <property type="match status" value="2"/>
</dbReference>
<evidence type="ECO:0000256" key="19">
    <source>
        <dbReference type="PIRSR" id="PIRSR002549-2"/>
    </source>
</evidence>
<evidence type="ECO:0000256" key="6">
    <source>
        <dbReference type="ARBA" id="ARBA00022622"/>
    </source>
</evidence>
<comment type="subunit">
    <text evidence="2">Monomer.</text>
</comment>
<dbReference type="InterPro" id="IPR018195">
    <property type="entry name" value="Transferrin_Fe_BS"/>
</dbReference>
<feature type="disulfide bond" evidence="21">
    <location>
        <begin position="256"/>
        <end position="270"/>
    </location>
</feature>
<evidence type="ECO:0000256" key="23">
    <source>
        <dbReference type="SAM" id="SignalP"/>
    </source>
</evidence>
<dbReference type="GO" id="GO:0005769">
    <property type="term" value="C:early endosome"/>
    <property type="evidence" value="ECO:0007669"/>
    <property type="project" value="TreeGrafter"/>
</dbReference>
<feature type="binding site" evidence="20">
    <location>
        <position position="107"/>
    </location>
    <ligand>
        <name>Fe(3+)</name>
        <dbReference type="ChEBI" id="CHEBI:29034"/>
        <label>1</label>
    </ligand>
</feature>
<evidence type="ECO:0000256" key="17">
    <source>
        <dbReference type="ARBA" id="ARBA00054140"/>
    </source>
</evidence>
<keyword evidence="5" id="KW-0410">Iron transport</keyword>
<dbReference type="GO" id="GO:0005886">
    <property type="term" value="C:plasma membrane"/>
    <property type="evidence" value="ECO:0007669"/>
    <property type="project" value="UniProtKB-SubCell"/>
</dbReference>
<comment type="function">
    <text evidence="17">Involved in iron cellular uptake. Seems to be internalized and then recycled back to the cell membrane. Binds a single atom of iron per subunit. Could also bind zinc.</text>
</comment>
<feature type="disulfide bond" evidence="21">
    <location>
        <begin position="509"/>
        <end position="526"/>
    </location>
</feature>
<dbReference type="GO" id="GO:0046872">
    <property type="term" value="F:metal ion binding"/>
    <property type="evidence" value="ECO:0007669"/>
    <property type="project" value="UniProtKB-KW"/>
</dbReference>
<evidence type="ECO:0000256" key="22">
    <source>
        <dbReference type="SAM" id="Phobius"/>
    </source>
</evidence>
<organism evidence="25 26">
    <name type="scientific">Oncorhynchus mykiss</name>
    <name type="common">Rainbow trout</name>
    <name type="synonym">Salmo gairdneri</name>
    <dbReference type="NCBI Taxonomy" id="8022"/>
    <lineage>
        <taxon>Eukaryota</taxon>
        <taxon>Metazoa</taxon>
        <taxon>Chordata</taxon>
        <taxon>Craniata</taxon>
        <taxon>Vertebrata</taxon>
        <taxon>Euteleostomi</taxon>
        <taxon>Actinopterygii</taxon>
        <taxon>Neopterygii</taxon>
        <taxon>Teleostei</taxon>
        <taxon>Protacanthopterygii</taxon>
        <taxon>Salmoniformes</taxon>
        <taxon>Salmonidae</taxon>
        <taxon>Salmoninae</taxon>
        <taxon>Oncorhynchus</taxon>
    </lineage>
</organism>
<evidence type="ECO:0000256" key="9">
    <source>
        <dbReference type="ARBA" id="ARBA00022737"/>
    </source>
</evidence>
<evidence type="ECO:0000313" key="26">
    <source>
        <dbReference type="Proteomes" id="UP000694395"/>
    </source>
</evidence>
<feature type="disulfide bond" evidence="21">
    <location>
        <begin position="26"/>
        <end position="63"/>
    </location>
</feature>
<evidence type="ECO:0000256" key="7">
    <source>
        <dbReference type="ARBA" id="ARBA00022723"/>
    </source>
</evidence>
<keyword evidence="22" id="KW-1133">Transmembrane helix</keyword>
<feature type="binding site" evidence="20">
    <location>
        <position position="546"/>
    </location>
    <ligand>
        <name>Fe(3+)</name>
        <dbReference type="ChEBI" id="CHEBI:29034"/>
        <label>2</label>
    </ligand>
</feature>
<name>A0A8K9XLM5_ONCMY</name>
<keyword evidence="12" id="KW-0406">Ion transport</keyword>
<dbReference type="PANTHER" id="PTHR11485">
    <property type="entry name" value="TRANSFERRIN"/>
    <property type="match status" value="1"/>
</dbReference>
<dbReference type="GO" id="GO:0005615">
    <property type="term" value="C:extracellular space"/>
    <property type="evidence" value="ECO:0007669"/>
    <property type="project" value="InterPro"/>
</dbReference>
<feature type="binding site" evidence="19">
    <location>
        <position position="137"/>
    </location>
    <ligand>
        <name>hydrogencarbonate</name>
        <dbReference type="ChEBI" id="CHEBI:17544"/>
        <label>1</label>
    </ligand>
</feature>
<evidence type="ECO:0000256" key="12">
    <source>
        <dbReference type="ARBA" id="ARBA00023065"/>
    </source>
</evidence>
<evidence type="ECO:0000256" key="21">
    <source>
        <dbReference type="PIRSR" id="PIRSR002549-4"/>
    </source>
</evidence>
<proteinExistence type="predicted"/>
<feature type="binding site" evidence="19">
    <location>
        <position position="139"/>
    </location>
    <ligand>
        <name>hydrogencarbonate</name>
        <dbReference type="ChEBI" id="CHEBI:17544"/>
        <label>1</label>
    </ligand>
</feature>
<dbReference type="Ensembl" id="ENSOMYT00000167553.1">
    <property type="protein sequence ID" value="ENSOMYP00000134318.1"/>
    <property type="gene ID" value="ENSOMYG00000011031.2"/>
</dbReference>
<dbReference type="PRINTS" id="PR00422">
    <property type="entry name" value="TRANSFERRIN"/>
</dbReference>
<evidence type="ECO:0000256" key="3">
    <source>
        <dbReference type="ARBA" id="ARBA00022448"/>
    </source>
</evidence>
<dbReference type="PROSITE" id="PS00205">
    <property type="entry name" value="TRANSFERRIN_LIKE_1"/>
    <property type="match status" value="1"/>
</dbReference>
<dbReference type="AlphaFoldDB" id="A0A8K9XLM5"/>
<keyword evidence="8 23" id="KW-0732">Signal</keyword>
<dbReference type="Proteomes" id="UP000694395">
    <property type="component" value="Chromosome 5"/>
</dbReference>
<feature type="binding site" evidence="20">
    <location>
        <position position="209"/>
    </location>
    <ligand>
        <name>Fe(3+)</name>
        <dbReference type="ChEBI" id="CHEBI:29034"/>
        <label>1</label>
    </ligand>
</feature>
<feature type="binding site" evidence="20">
    <location>
        <position position="442"/>
    </location>
    <ligand>
        <name>Fe(3+)</name>
        <dbReference type="ChEBI" id="CHEBI:29034"/>
        <label>1</label>
    </ligand>
</feature>
<feature type="binding site" evidence="19">
    <location>
        <position position="475"/>
    </location>
    <ligand>
        <name>hydrogencarbonate</name>
        <dbReference type="ChEBI" id="CHEBI:17544"/>
        <label>1</label>
    </ligand>
</feature>
<sequence length="801" mass="87191">VTMWVLVASLILGLQTVSGQSTIRWCAISAQEMSKCNAMAQAFSGAAIRPIIQCVSDVSVEGCAQKIGKNQVDAFSMSAKDIYKLGEETNFKIAAGETSADGEGTTYYAVAVVKKMKPDININTLKGRKTCHTGKGRTAGWNMPLGYLIDQSKMSVMGCNIPQGVADFFNASCIPGSRGDPPSLCQLCKGNNDGQFVCDNTDKERYYAYNGAFRCLAEDAGEVAFVKHTTVMENTDGNGDPAWTTGLKSSDYELLCRDGTRAPVREHRRCHLVRVPARGIVVKSDISGTVVYNMLTEGLTKSGFPIFQSGELGSNLLFSDSSTKFLRPEYDDPKAWMGSIYYSTLKAMDCIPLPQSLRWCVLSSDEQQKCVDMAEAFSAKSLVPSIQCVMGSSVDDCMKKIQNKEADAITLDGGYIYTAGKSYGLVPAAGESYTGDSDGSVYYAVAVVKKSNSDITTLENLRGKSSCHTGYGRTAGWNIPMGLLIEKGLIRPAHCQIPQAAGGFFKNSCVPGANQPGFPGNLCDLCVGDNKGQNKCEKGKDLFDGYDGAFRCLATGTGEVAFIKHTTVFQNTDGNSGESWAIDLQSKDFQLLCPHGSRAEVTQYAHCNLARVPSHAVMVRPDTNIYALYGLLDKAQVRLTGSDTGSEFKMFDSSKYQGSDLIFKDSTVSMIGVAERKTYDKWLGQGYMDSLTNMECNSSAKVSESKCLLSLSLNGENILFSLVELQMMKSFPTRDDEGLLLRLLTVTAISVYMFLPVTYFTMQCLSLRKVCISYTDYCEYYLWAQAISGNMACFAQSAFTV</sequence>
<feature type="domain" description="Transferrin-like" evidence="24">
    <location>
        <begin position="23"/>
        <end position="350"/>
    </location>
</feature>
<keyword evidence="3" id="KW-0813">Transport</keyword>
<feature type="disulfide bond" evidence="21">
    <location>
        <begin position="370"/>
        <end position="388"/>
    </location>
</feature>
<feature type="binding site" evidence="20">
    <location>
        <position position="615"/>
    </location>
    <ligand>
        <name>Fe(3+)</name>
        <dbReference type="ChEBI" id="CHEBI:29034"/>
        <label>1</label>
    </ligand>
</feature>
<feature type="signal peptide" evidence="23">
    <location>
        <begin position="1"/>
        <end position="19"/>
    </location>
</feature>
<gene>
    <name evidence="25" type="primary">meltf</name>
</gene>
<dbReference type="SUPFAM" id="SSF53850">
    <property type="entry name" value="Periplasmic binding protein-like II"/>
    <property type="match status" value="2"/>
</dbReference>
<keyword evidence="7 20" id="KW-0479">Metal-binding</keyword>
<dbReference type="GO" id="GO:0098552">
    <property type="term" value="C:side of membrane"/>
    <property type="evidence" value="ECO:0007669"/>
    <property type="project" value="UniProtKB-KW"/>
</dbReference>
<keyword evidence="15" id="KW-0325">Glycoprotein</keyword>
<dbReference type="FunFam" id="3.40.190.10:FF:000108">
    <property type="entry name" value="melanotransferrin"/>
    <property type="match status" value="2"/>
</dbReference>
<evidence type="ECO:0000256" key="2">
    <source>
        <dbReference type="ARBA" id="ARBA00011245"/>
    </source>
</evidence>
<feature type="domain" description="Transferrin-like" evidence="24">
    <location>
        <begin position="357"/>
        <end position="696"/>
    </location>
</feature>
<feature type="transmembrane region" description="Helical" evidence="22">
    <location>
        <begin position="739"/>
        <end position="760"/>
    </location>
</feature>
<keyword evidence="22" id="KW-0812">Transmembrane</keyword>
<reference evidence="25" key="2">
    <citation type="submission" date="2025-08" db="UniProtKB">
        <authorList>
            <consortium name="Ensembl"/>
        </authorList>
    </citation>
    <scope>IDENTIFICATION</scope>
</reference>
<evidence type="ECO:0000256" key="18">
    <source>
        <dbReference type="ARBA" id="ARBA00072985"/>
    </source>
</evidence>
<keyword evidence="9" id="KW-0677">Repeat</keyword>
<dbReference type="GO" id="GO:0055037">
    <property type="term" value="C:recycling endosome"/>
    <property type="evidence" value="ECO:0007669"/>
    <property type="project" value="TreeGrafter"/>
</dbReference>
<evidence type="ECO:0000256" key="13">
    <source>
        <dbReference type="ARBA" id="ARBA00023136"/>
    </source>
</evidence>
<feature type="binding site" evidence="19">
    <location>
        <position position="140"/>
    </location>
    <ligand>
        <name>hydrogencarbonate</name>
        <dbReference type="ChEBI" id="CHEBI:17544"/>
        <label>1</label>
    </ligand>
</feature>
<feature type="disulfide bond" evidence="21">
    <location>
        <begin position="467"/>
        <end position="552"/>
    </location>
</feature>
<keyword evidence="26" id="KW-1185">Reference proteome</keyword>
<dbReference type="InterPro" id="IPR016357">
    <property type="entry name" value="Transferrin"/>
</dbReference>
<feature type="disulfide bond" evidence="21">
    <location>
        <begin position="360"/>
        <end position="397"/>
    </location>
</feature>
<protein>
    <recommendedName>
        <fullName evidence="18">Melanotransferrin</fullName>
    </recommendedName>
</protein>
<dbReference type="SMART" id="SM00094">
    <property type="entry name" value="TR_FER"/>
    <property type="match status" value="2"/>
</dbReference>
<feature type="disulfide bond" evidence="21">
    <location>
        <begin position="523"/>
        <end position="536"/>
    </location>
</feature>
<keyword evidence="10" id="KW-0862">Zinc</keyword>
<comment type="subcellular location">
    <subcellularLocation>
        <location evidence="1">Cell membrane</location>
        <topology evidence="1">Lipid-anchor</topology>
        <topology evidence="1">GPI-anchor</topology>
    </subcellularLocation>
</comment>
<evidence type="ECO:0000313" key="25">
    <source>
        <dbReference type="Ensembl" id="ENSOMYP00000134318.1"/>
    </source>
</evidence>
<dbReference type="InterPro" id="IPR001156">
    <property type="entry name" value="Transferrin-like_dom"/>
</dbReference>
<keyword evidence="4" id="KW-1003">Cell membrane</keyword>
<feature type="binding site" evidence="19">
    <location>
        <position position="469"/>
    </location>
    <ligand>
        <name>hydrogencarbonate</name>
        <dbReference type="ChEBI" id="CHEBI:17544"/>
        <label>1</label>
    </ligand>
</feature>
<evidence type="ECO:0000256" key="5">
    <source>
        <dbReference type="ARBA" id="ARBA00022496"/>
    </source>
</evidence>
<dbReference type="CDD" id="cd13529">
    <property type="entry name" value="PBP2_transferrin"/>
    <property type="match status" value="2"/>
</dbReference>
<keyword evidence="16" id="KW-0449">Lipoprotein</keyword>
<dbReference type="GO" id="GO:0006826">
    <property type="term" value="P:iron ion transport"/>
    <property type="evidence" value="ECO:0007669"/>
    <property type="project" value="UniProtKB-KW"/>
</dbReference>
<evidence type="ECO:0000259" key="24">
    <source>
        <dbReference type="PROSITE" id="PS51408"/>
    </source>
</evidence>
<evidence type="ECO:0000256" key="10">
    <source>
        <dbReference type="ARBA" id="ARBA00022833"/>
    </source>
</evidence>
<dbReference type="PANTHER" id="PTHR11485:SF21">
    <property type="entry name" value="MELANOTRANSFERRIN"/>
    <property type="match status" value="1"/>
</dbReference>
<evidence type="ECO:0000256" key="1">
    <source>
        <dbReference type="ARBA" id="ARBA00004609"/>
    </source>
</evidence>
<feature type="disulfide bond" evidence="21">
    <location>
        <begin position="36"/>
        <end position="54"/>
    </location>
</feature>
<keyword evidence="14 21" id="KW-1015">Disulfide bond</keyword>
<feature type="disulfide bond" evidence="21">
    <location>
        <begin position="131"/>
        <end position="215"/>
    </location>
</feature>
<feature type="chain" id="PRO_5035468470" description="Melanotransferrin" evidence="23">
    <location>
        <begin position="20"/>
        <end position="801"/>
    </location>
</feature>
<feature type="binding site" evidence="19">
    <location>
        <position position="133"/>
    </location>
    <ligand>
        <name>hydrogencarbonate</name>
        <dbReference type="ChEBI" id="CHEBI:17544"/>
        <label>1</label>
    </ligand>
</feature>
<evidence type="ECO:0000256" key="15">
    <source>
        <dbReference type="ARBA" id="ARBA00023180"/>
    </source>
</evidence>
<keyword evidence="6" id="KW-0336">GPI-anchor</keyword>
<keyword evidence="11 20" id="KW-0408">Iron</keyword>
<dbReference type="PROSITE" id="PS51408">
    <property type="entry name" value="TRANSFERRIN_LIKE_4"/>
    <property type="match status" value="2"/>
</dbReference>
<feature type="binding site" evidence="19">
    <location>
        <position position="473"/>
    </location>
    <ligand>
        <name>hydrogencarbonate</name>
        <dbReference type="ChEBI" id="CHEBI:17544"/>
        <label>1</label>
    </ligand>
</feature>